<organism evidence="2 3">
    <name type="scientific">Datura stramonium</name>
    <name type="common">Jimsonweed</name>
    <name type="synonym">Common thornapple</name>
    <dbReference type="NCBI Taxonomy" id="4076"/>
    <lineage>
        <taxon>Eukaryota</taxon>
        <taxon>Viridiplantae</taxon>
        <taxon>Streptophyta</taxon>
        <taxon>Embryophyta</taxon>
        <taxon>Tracheophyta</taxon>
        <taxon>Spermatophyta</taxon>
        <taxon>Magnoliopsida</taxon>
        <taxon>eudicotyledons</taxon>
        <taxon>Gunneridae</taxon>
        <taxon>Pentapetalae</taxon>
        <taxon>asterids</taxon>
        <taxon>lamiids</taxon>
        <taxon>Solanales</taxon>
        <taxon>Solanaceae</taxon>
        <taxon>Solanoideae</taxon>
        <taxon>Datureae</taxon>
        <taxon>Datura</taxon>
    </lineage>
</organism>
<sequence length="182" mass="20559">AVETGVVKCESSCGGKMEGTGGCEVFALVRESGRSVVALRRVWKKSDEGERWREDGEEGLRVLAREGEEKRREAAFSCMYRCEGDGDCGRRRYLVVAKCYLDESGGAQMRGSRWFGVWEVRGLFRCWLEKWRRVGVEEELRGSYGGQRRKREEAGCGRRSLGKRENESELGLGSSLINKGNM</sequence>
<feature type="region of interest" description="Disordered" evidence="1">
    <location>
        <begin position="155"/>
        <end position="182"/>
    </location>
</feature>
<name>A0ABS8VHD1_DATST</name>
<dbReference type="Proteomes" id="UP000823775">
    <property type="component" value="Unassembled WGS sequence"/>
</dbReference>
<dbReference type="EMBL" id="JACEIK010004737">
    <property type="protein sequence ID" value="MCD9646277.1"/>
    <property type="molecule type" value="Genomic_DNA"/>
</dbReference>
<comment type="caution">
    <text evidence="2">The sequence shown here is derived from an EMBL/GenBank/DDBJ whole genome shotgun (WGS) entry which is preliminary data.</text>
</comment>
<proteinExistence type="predicted"/>
<keyword evidence="3" id="KW-1185">Reference proteome</keyword>
<evidence type="ECO:0000313" key="3">
    <source>
        <dbReference type="Proteomes" id="UP000823775"/>
    </source>
</evidence>
<feature type="non-terminal residue" evidence="2">
    <location>
        <position position="1"/>
    </location>
</feature>
<feature type="compositionally biased region" description="Basic and acidic residues" evidence="1">
    <location>
        <begin position="155"/>
        <end position="167"/>
    </location>
</feature>
<evidence type="ECO:0000256" key="1">
    <source>
        <dbReference type="SAM" id="MobiDB-lite"/>
    </source>
</evidence>
<accession>A0ABS8VHD1</accession>
<gene>
    <name evidence="2" type="ORF">HAX54_035998</name>
</gene>
<protein>
    <submittedName>
        <fullName evidence="2">Uncharacterized protein</fullName>
    </submittedName>
</protein>
<reference evidence="2 3" key="1">
    <citation type="journal article" date="2021" name="BMC Genomics">
        <title>Datura genome reveals duplications of psychoactive alkaloid biosynthetic genes and high mutation rate following tissue culture.</title>
        <authorList>
            <person name="Rajewski A."/>
            <person name="Carter-House D."/>
            <person name="Stajich J."/>
            <person name="Litt A."/>
        </authorList>
    </citation>
    <scope>NUCLEOTIDE SEQUENCE [LARGE SCALE GENOMIC DNA]</scope>
    <source>
        <strain evidence="2">AR-01</strain>
    </source>
</reference>
<evidence type="ECO:0000313" key="2">
    <source>
        <dbReference type="EMBL" id="MCD9646277.1"/>
    </source>
</evidence>